<proteinExistence type="predicted"/>
<evidence type="ECO:0000313" key="2">
    <source>
        <dbReference type="Proteomes" id="UP000249739"/>
    </source>
</evidence>
<dbReference type="AlphaFoldDB" id="A0A2W5HMC6"/>
<protein>
    <submittedName>
        <fullName evidence="1">Uncharacterized protein</fullName>
    </submittedName>
</protein>
<organism evidence="1 2">
    <name type="scientific">Micavibrio aeruginosavorus</name>
    <dbReference type="NCBI Taxonomy" id="349221"/>
    <lineage>
        <taxon>Bacteria</taxon>
        <taxon>Pseudomonadati</taxon>
        <taxon>Bdellovibrionota</taxon>
        <taxon>Bdellovibrionia</taxon>
        <taxon>Bdellovibrionales</taxon>
        <taxon>Pseudobdellovibrionaceae</taxon>
        <taxon>Micavibrio</taxon>
    </lineage>
</organism>
<reference evidence="1 2" key="1">
    <citation type="submission" date="2017-08" db="EMBL/GenBank/DDBJ databases">
        <title>Infants hospitalized years apart are colonized by the same room-sourced microbial strains.</title>
        <authorList>
            <person name="Brooks B."/>
            <person name="Olm M.R."/>
            <person name="Firek B.A."/>
            <person name="Baker R."/>
            <person name="Thomas B.C."/>
            <person name="Morowitz M.J."/>
            <person name="Banfield J.F."/>
        </authorList>
    </citation>
    <scope>NUCLEOTIDE SEQUENCE [LARGE SCALE GENOMIC DNA]</scope>
    <source>
        <strain evidence="1">S2_006_000_R2_64</strain>
    </source>
</reference>
<name>A0A2W5HMC6_9BACT</name>
<gene>
    <name evidence="1" type="ORF">DI586_02545</name>
</gene>
<dbReference type="EMBL" id="QFOT01000015">
    <property type="protein sequence ID" value="PZP56792.1"/>
    <property type="molecule type" value="Genomic_DNA"/>
</dbReference>
<sequence>MKKASEIFLAAARGLSVSEFQHELDSAISVADDFFYAETSLEETAAGKLILCHHDNSEVQGLFLQTIQDARELGRSETAFQLSTLPLMLIDKLNSNFREKLVGHLAEIGAEGNKDFYWPVKYLSLMDDVEYINIDQAVMLLNICAEKDMSQAVELAIETNLYKDPCINSDITALSAAKIKQDRDSCFMMEFLTYQRIENGSKRMSIEHDKGCGLRVQFI</sequence>
<accession>A0A2W5HMC6</accession>
<comment type="caution">
    <text evidence="1">The sequence shown here is derived from an EMBL/GenBank/DDBJ whole genome shotgun (WGS) entry which is preliminary data.</text>
</comment>
<evidence type="ECO:0000313" key="1">
    <source>
        <dbReference type="EMBL" id="PZP56792.1"/>
    </source>
</evidence>
<dbReference type="Proteomes" id="UP000249739">
    <property type="component" value="Unassembled WGS sequence"/>
</dbReference>